<accession>A0ABY7FY88</accession>
<dbReference type="Gene3D" id="2.60.40.10">
    <property type="entry name" value="Immunoglobulins"/>
    <property type="match status" value="1"/>
</dbReference>
<keyword evidence="2" id="KW-0472">Membrane</keyword>
<keyword evidence="5" id="KW-1185">Reference proteome</keyword>
<dbReference type="InterPro" id="IPR003961">
    <property type="entry name" value="FN3_dom"/>
</dbReference>
<dbReference type="CDD" id="cd00063">
    <property type="entry name" value="FN3"/>
    <property type="match status" value="1"/>
</dbReference>
<organism evidence="4 5">
    <name type="scientific">Mya arenaria</name>
    <name type="common">Soft-shell clam</name>
    <dbReference type="NCBI Taxonomy" id="6604"/>
    <lineage>
        <taxon>Eukaryota</taxon>
        <taxon>Metazoa</taxon>
        <taxon>Spiralia</taxon>
        <taxon>Lophotrochozoa</taxon>
        <taxon>Mollusca</taxon>
        <taxon>Bivalvia</taxon>
        <taxon>Autobranchia</taxon>
        <taxon>Heteroconchia</taxon>
        <taxon>Euheterodonta</taxon>
        <taxon>Imparidentia</taxon>
        <taxon>Neoheterodontei</taxon>
        <taxon>Myida</taxon>
        <taxon>Myoidea</taxon>
        <taxon>Myidae</taxon>
        <taxon>Mya</taxon>
    </lineage>
</organism>
<dbReference type="Proteomes" id="UP001164746">
    <property type="component" value="Chromosome 13"/>
</dbReference>
<evidence type="ECO:0000313" key="5">
    <source>
        <dbReference type="Proteomes" id="UP001164746"/>
    </source>
</evidence>
<evidence type="ECO:0000256" key="1">
    <source>
        <dbReference type="SAM" id="MobiDB-lite"/>
    </source>
</evidence>
<dbReference type="EMBL" id="CP111024">
    <property type="protein sequence ID" value="WAR24086.1"/>
    <property type="molecule type" value="Genomic_DNA"/>
</dbReference>
<sequence>MDVSCNCFVRVFGARATYEHPRLNSASTQGLREKKHSLGLHNFEIRTRSFRGECQTGCERQIIAKIITGCVDEILHLMKYDDRSIAAVDGDYEGLTMHLMTEVCSVYSESRRNGCKTRIFYLAGTGCCHELIMMPEMDQYLLTGSNLELNCSFRGEGHYDTTTSEGQGESMTSESLVTDDIPQAPENLTCLSNNRLDMSCWFTVPDPKHPLFTNWTMQYKFARHPRQLGKDMMQKYTETFRGVRSHAKLNTPMNTAEDYRVHVIMINTVGDSPMSDSVNVSSTVEGNRPRASWVSVQPCSDGTIVSWSAGHQNCEDIASVTYYWCNISEAISDNRLSNCLNLDWYTVSADGECNGSMVLNRTSDQSSVRYAVSLTARSGRNGGMVWDLYRFSSYDKEPDPPVYKVSRKEETVTMEMIIMQVPSVNQGGQPSQYQIVYAPVKSPGDRSCPTDGETMTVPADLSSNMYRIPGVQSGVQYSVCARGVNHAGIGAYGEPDVIQKLEEQGGSNELLALGLGLGAAIVLAIVGIVMVRRYCRKCIQMRQEVADMIDMNLHVEGLINRNGEGDSGCGTSSEQSLAKDNNGSGCPKGRSSGSMTEYEELNMTSSGESMTNGPYDSVVQNGENGDQATNSSTKRLAVQETNEKPVGAVDGFVKKGAEGSYVGHKEIEKLTDQRSVPEDNMKHFRQPADTTDDYVQDESGSSKYCRATAGSLGRWGNSNFLSDKSSPGSELQHADPPSFTLENIKLPTLMSLEWPDDDEIDIERLNSFDNSSLRRSVPTDNMDHFRQPVDETDDYVQDESGSSEYCRATAGSLGRWGNSISFIDKFFSRSESQHTDPPNFTLENIKLPTLMSVEWPDDDEIDNSFYNSSLRRSVLEDNMEHFSQPEDKTDHYVEDESGLTEYCRATAGSSGRSGNSISFIDKFSSRSESQPTDPPNVTLENINLATLMSVEWPDDDEIDNSFEYSPLRRSMPTDNMEHFRQPVGETDHYVKYESGSTEHIQGGTHSITSRNTAKSSGGSVNSYVQAFVSCSDEITHL</sequence>
<keyword evidence="2" id="KW-0812">Transmembrane</keyword>
<proteinExistence type="predicted"/>
<keyword evidence="2" id="KW-1133">Transmembrane helix</keyword>
<feature type="domain" description="Fibronectin type-III" evidence="3">
    <location>
        <begin position="401"/>
        <end position="504"/>
    </location>
</feature>
<dbReference type="InterPro" id="IPR036116">
    <property type="entry name" value="FN3_sf"/>
</dbReference>
<reference evidence="4" key="1">
    <citation type="submission" date="2022-11" db="EMBL/GenBank/DDBJ databases">
        <title>Centuries of genome instability and evolution in soft-shell clam transmissible cancer (bioRxiv).</title>
        <authorList>
            <person name="Hart S.F.M."/>
            <person name="Yonemitsu M.A."/>
            <person name="Giersch R.M."/>
            <person name="Beal B.F."/>
            <person name="Arriagada G."/>
            <person name="Davis B.W."/>
            <person name="Ostrander E.A."/>
            <person name="Goff S.P."/>
            <person name="Metzger M.J."/>
        </authorList>
    </citation>
    <scope>NUCLEOTIDE SEQUENCE</scope>
    <source>
        <strain evidence="4">MELC-2E11</strain>
        <tissue evidence="4">Siphon/mantle</tissue>
    </source>
</reference>
<feature type="region of interest" description="Disordered" evidence="1">
    <location>
        <begin position="565"/>
        <end position="596"/>
    </location>
</feature>
<feature type="region of interest" description="Disordered" evidence="1">
    <location>
        <begin position="996"/>
        <end position="1018"/>
    </location>
</feature>
<gene>
    <name evidence="4" type="ORF">MAR_037755</name>
</gene>
<evidence type="ECO:0000313" key="4">
    <source>
        <dbReference type="EMBL" id="WAR24086.1"/>
    </source>
</evidence>
<name>A0ABY7FY88_MYAAR</name>
<dbReference type="PROSITE" id="PS50853">
    <property type="entry name" value="FN3"/>
    <property type="match status" value="1"/>
</dbReference>
<feature type="compositionally biased region" description="Polar residues" evidence="1">
    <location>
        <begin position="569"/>
        <end position="584"/>
    </location>
</feature>
<evidence type="ECO:0000259" key="3">
    <source>
        <dbReference type="PROSITE" id="PS50853"/>
    </source>
</evidence>
<dbReference type="InterPro" id="IPR013783">
    <property type="entry name" value="Ig-like_fold"/>
</dbReference>
<feature type="transmembrane region" description="Helical" evidence="2">
    <location>
        <begin position="510"/>
        <end position="531"/>
    </location>
</feature>
<dbReference type="SUPFAM" id="SSF49265">
    <property type="entry name" value="Fibronectin type III"/>
    <property type="match status" value="1"/>
</dbReference>
<protein>
    <recommendedName>
        <fullName evidence="3">Fibronectin type-III domain-containing protein</fullName>
    </recommendedName>
</protein>
<evidence type="ECO:0000256" key="2">
    <source>
        <dbReference type="SAM" id="Phobius"/>
    </source>
</evidence>